<comment type="caution">
    <text evidence="1">The sequence shown here is derived from an EMBL/GenBank/DDBJ whole genome shotgun (WGS) entry which is preliminary data.</text>
</comment>
<keyword evidence="2" id="KW-1185">Reference proteome</keyword>
<dbReference type="Proteomes" id="UP001596025">
    <property type="component" value="Unassembled WGS sequence"/>
</dbReference>
<dbReference type="RefSeq" id="WP_387988756.1">
    <property type="nucleotide sequence ID" value="NZ_JBHSGR010000011.1"/>
</dbReference>
<reference evidence="2" key="1">
    <citation type="journal article" date="2019" name="Int. J. Syst. Evol. Microbiol.">
        <title>The Global Catalogue of Microorganisms (GCM) 10K type strain sequencing project: providing services to taxonomists for standard genome sequencing and annotation.</title>
        <authorList>
            <consortium name="The Broad Institute Genomics Platform"/>
            <consortium name="The Broad Institute Genome Sequencing Center for Infectious Disease"/>
            <person name="Wu L."/>
            <person name="Ma J."/>
        </authorList>
    </citation>
    <scope>NUCLEOTIDE SEQUENCE [LARGE SCALE GENOMIC DNA]</scope>
    <source>
        <strain evidence="2">CCUG 62763</strain>
    </source>
</reference>
<organism evidence="1 2">
    <name type="scientific">Geodermatophilus arenarius</name>
    <dbReference type="NCBI Taxonomy" id="1137990"/>
    <lineage>
        <taxon>Bacteria</taxon>
        <taxon>Bacillati</taxon>
        <taxon>Actinomycetota</taxon>
        <taxon>Actinomycetes</taxon>
        <taxon>Geodermatophilales</taxon>
        <taxon>Geodermatophilaceae</taxon>
        <taxon>Geodermatophilus</taxon>
    </lineage>
</organism>
<protein>
    <submittedName>
        <fullName evidence="1">Uncharacterized protein</fullName>
    </submittedName>
</protein>
<sequence length="134" mass="14145">MTLTERTLWALAAAGYPAVPVHDYDAVHRTFGPAFGPWRPVVVGREGGPVTVLAAGGNTDPLAALAAVAEEWRALCDRPAQVPLAPCPEHPAAGDVARSAPQGLLLRHGLARLDGHADGVDVPSDLRLELRPRR</sequence>
<proteinExistence type="predicted"/>
<evidence type="ECO:0000313" key="2">
    <source>
        <dbReference type="Proteomes" id="UP001596025"/>
    </source>
</evidence>
<evidence type="ECO:0000313" key="1">
    <source>
        <dbReference type="EMBL" id="MFC4694039.1"/>
    </source>
</evidence>
<name>A0ABV9LIZ3_9ACTN</name>
<gene>
    <name evidence="1" type="ORF">ACFO3M_11645</name>
</gene>
<accession>A0ABV9LIZ3</accession>
<dbReference type="EMBL" id="JBHSGR010000011">
    <property type="protein sequence ID" value="MFC4694039.1"/>
    <property type="molecule type" value="Genomic_DNA"/>
</dbReference>